<gene>
    <name evidence="1" type="ORF">RIF29_43243</name>
</gene>
<proteinExistence type="predicted"/>
<dbReference type="Proteomes" id="UP001372338">
    <property type="component" value="Unassembled WGS sequence"/>
</dbReference>
<accession>A0AAN9HKD9</accession>
<name>A0AAN9HKD9_CROPI</name>
<keyword evidence="2" id="KW-1185">Reference proteome</keyword>
<dbReference type="AlphaFoldDB" id="A0AAN9HKD9"/>
<organism evidence="1 2">
    <name type="scientific">Crotalaria pallida</name>
    <name type="common">Smooth rattlebox</name>
    <name type="synonym">Crotalaria striata</name>
    <dbReference type="NCBI Taxonomy" id="3830"/>
    <lineage>
        <taxon>Eukaryota</taxon>
        <taxon>Viridiplantae</taxon>
        <taxon>Streptophyta</taxon>
        <taxon>Embryophyta</taxon>
        <taxon>Tracheophyta</taxon>
        <taxon>Spermatophyta</taxon>
        <taxon>Magnoliopsida</taxon>
        <taxon>eudicotyledons</taxon>
        <taxon>Gunneridae</taxon>
        <taxon>Pentapetalae</taxon>
        <taxon>rosids</taxon>
        <taxon>fabids</taxon>
        <taxon>Fabales</taxon>
        <taxon>Fabaceae</taxon>
        <taxon>Papilionoideae</taxon>
        <taxon>50 kb inversion clade</taxon>
        <taxon>genistoids sensu lato</taxon>
        <taxon>core genistoids</taxon>
        <taxon>Crotalarieae</taxon>
        <taxon>Crotalaria</taxon>
    </lineage>
</organism>
<sequence length="77" mass="8838">MYYKLKKKKKEGGFKNARSKNISFRGTSDKYSMVRGFGGSLDRDQPFIPGCIDIPLFFILVIGTARVKKIRDSIKYL</sequence>
<evidence type="ECO:0000313" key="1">
    <source>
        <dbReference type="EMBL" id="KAK7239876.1"/>
    </source>
</evidence>
<comment type="caution">
    <text evidence="1">The sequence shown here is derived from an EMBL/GenBank/DDBJ whole genome shotgun (WGS) entry which is preliminary data.</text>
</comment>
<protein>
    <submittedName>
        <fullName evidence="1">Uncharacterized protein</fullName>
    </submittedName>
</protein>
<reference evidence="1 2" key="1">
    <citation type="submission" date="2024-01" db="EMBL/GenBank/DDBJ databases">
        <title>The genomes of 5 underutilized Papilionoideae crops provide insights into root nodulation and disease resistanc.</title>
        <authorList>
            <person name="Yuan L."/>
        </authorList>
    </citation>
    <scope>NUCLEOTIDE SEQUENCE [LARGE SCALE GENOMIC DNA]</scope>
    <source>
        <strain evidence="1">ZHUSHIDOU_FW_LH</strain>
        <tissue evidence="1">Leaf</tissue>
    </source>
</reference>
<dbReference type="EMBL" id="JAYWIO010000012">
    <property type="protein sequence ID" value="KAK7239876.1"/>
    <property type="molecule type" value="Genomic_DNA"/>
</dbReference>
<evidence type="ECO:0000313" key="2">
    <source>
        <dbReference type="Proteomes" id="UP001372338"/>
    </source>
</evidence>